<proteinExistence type="predicted"/>
<dbReference type="AlphaFoldDB" id="A0A4P8IJR9"/>
<accession>A0A4P8IJR9</accession>
<name>A0A4P8IJR9_9BURK</name>
<sequence length="286" mass="31487">MTCRRATDSLSHLAGVPVVNHFPVFEFKAGALPLLVSIPHLGRIIPDELLGSYTSAAKTVADTDWHLDQLYDFAARAGASVLSARVSRYVIDLNRPPSGESLYPGQTTTGLCPTETFRGEPLYLDGKTPSAEETQARVRDYHAPYHAKLRETLDAMRKEHGTVLLWEAHSIASVLPRLFDGKLPDLNLGTNSGDSCDPRILDAVTGTIDAQPYSYVANGRFKGGYITREYGCPELGIHAIQLEMCQSTYMNEEAPFDYRPDLAAKIKPVVERMVLTALEAVRALPR</sequence>
<dbReference type="InterPro" id="IPR007709">
    <property type="entry name" value="N-FG_amidohydro"/>
</dbReference>
<dbReference type="KEGG" id="tvl:FAZ95_07560"/>
<dbReference type="Pfam" id="PF05013">
    <property type="entry name" value="FGase"/>
    <property type="match status" value="1"/>
</dbReference>
<organism evidence="1 2">
    <name type="scientific">Trinickia violacea</name>
    <dbReference type="NCBI Taxonomy" id="2571746"/>
    <lineage>
        <taxon>Bacteria</taxon>
        <taxon>Pseudomonadati</taxon>
        <taxon>Pseudomonadota</taxon>
        <taxon>Betaproteobacteria</taxon>
        <taxon>Burkholderiales</taxon>
        <taxon>Burkholderiaceae</taxon>
        <taxon>Trinickia</taxon>
    </lineage>
</organism>
<gene>
    <name evidence="1" type="primary">hutG</name>
    <name evidence="1" type="ORF">FAZ95_07560</name>
</gene>
<keyword evidence="1" id="KW-0378">Hydrolase</keyword>
<dbReference type="NCBIfam" id="TIGR02017">
    <property type="entry name" value="hutG_amidohyd"/>
    <property type="match status" value="1"/>
</dbReference>
<dbReference type="EMBL" id="CP040077">
    <property type="protein sequence ID" value="QCP49052.1"/>
    <property type="molecule type" value="Genomic_DNA"/>
</dbReference>
<keyword evidence="2" id="KW-1185">Reference proteome</keyword>
<reference evidence="1 2" key="1">
    <citation type="submission" date="2019-05" db="EMBL/GenBank/DDBJ databases">
        <title>Burkholderia sp. DHOD12, isolated from subtropical forest soil.</title>
        <authorList>
            <person name="Gao Z.-H."/>
            <person name="Qiu L.-H."/>
        </authorList>
    </citation>
    <scope>NUCLEOTIDE SEQUENCE [LARGE SCALE GENOMIC DNA]</scope>
    <source>
        <strain evidence="1 2">DHOD12</strain>
    </source>
</reference>
<dbReference type="SUPFAM" id="SSF53187">
    <property type="entry name" value="Zn-dependent exopeptidases"/>
    <property type="match status" value="1"/>
</dbReference>
<evidence type="ECO:0000313" key="2">
    <source>
        <dbReference type="Proteomes" id="UP000298656"/>
    </source>
</evidence>
<dbReference type="InterPro" id="IPR010247">
    <property type="entry name" value="HutG_amidohyd"/>
</dbReference>
<evidence type="ECO:0000313" key="1">
    <source>
        <dbReference type="EMBL" id="QCP49052.1"/>
    </source>
</evidence>
<dbReference type="Proteomes" id="UP000298656">
    <property type="component" value="Chromosome 1"/>
</dbReference>
<dbReference type="EC" id="3.5.1.68" evidence="1"/>
<protein>
    <submittedName>
        <fullName evidence="1">N-formylglutamate deformylase</fullName>
        <ecNumber evidence="1">3.5.1.68</ecNumber>
    </submittedName>
</protein>
<dbReference type="Gene3D" id="3.40.630.40">
    <property type="entry name" value="Zn-dependent exopeptidases"/>
    <property type="match status" value="1"/>
</dbReference>
<dbReference type="OrthoDB" id="8716700at2"/>
<dbReference type="GO" id="GO:0050129">
    <property type="term" value="F:N-formylglutamate deformylase activity"/>
    <property type="evidence" value="ECO:0007669"/>
    <property type="project" value="UniProtKB-EC"/>
</dbReference>